<dbReference type="STRING" id="655815.ZPR_3173"/>
<dbReference type="AlphaFoldDB" id="D5BI77"/>
<dbReference type="eggNOG" id="COG0515">
    <property type="taxonomic scope" value="Bacteria"/>
</dbReference>
<reference evidence="1 2" key="1">
    <citation type="journal article" date="2010" name="BMC Genomics">
        <title>The complete genome of Zunongwangia profunda SM-A87 reveals its adaptation to the deep-sea environment and ecological role in sedimentary organic nitrogen degradation.</title>
        <authorList>
            <person name="Qin Q.L."/>
            <person name="Zhang X.Y."/>
            <person name="Wang X.M."/>
            <person name="Liu G.M."/>
            <person name="Chen X.L."/>
            <person name="Xie B.B."/>
            <person name="Dang H.Y."/>
            <person name="Zhou B.C."/>
            <person name="Yu J."/>
            <person name="Zhang Y.Z."/>
        </authorList>
    </citation>
    <scope>NUCLEOTIDE SEQUENCE [LARGE SCALE GENOMIC DNA]</scope>
    <source>
        <strain evidence="2">DSM 18752 / CCTCC AB 206139 / SM-A87</strain>
    </source>
</reference>
<accession>D5BI77</accession>
<organism evidence="1 2">
    <name type="scientific">Zunongwangia profunda (strain DSM 18752 / CCTCC AB 206139 / SM-A87)</name>
    <name type="common">Wangia profunda</name>
    <dbReference type="NCBI Taxonomy" id="655815"/>
    <lineage>
        <taxon>Bacteria</taxon>
        <taxon>Pseudomonadati</taxon>
        <taxon>Bacteroidota</taxon>
        <taxon>Flavobacteriia</taxon>
        <taxon>Flavobacteriales</taxon>
        <taxon>Flavobacteriaceae</taxon>
        <taxon>Zunongwangia</taxon>
    </lineage>
</organism>
<dbReference type="OrthoDB" id="623514at2"/>
<dbReference type="HOGENOM" id="CLU_332008_0_0_10"/>
<evidence type="ECO:0000313" key="1">
    <source>
        <dbReference type="EMBL" id="ADF53490.1"/>
    </source>
</evidence>
<dbReference type="PANTHER" id="PTHR37841">
    <property type="entry name" value="GLR2918 PROTEIN"/>
    <property type="match status" value="1"/>
</dbReference>
<sequence length="807" mass="93290">MEICFNKMYKRILLKPVQRIQIVFFVFLIICFESCSLPKKINTTVKPGKGKTPGLDTMVYSKSSVFERGFAHVENDSTNFYIDTTGQRIFDTIIDEYHPIDSIIPTGAGYVSLRKNQDRLLKIVSNKNSYGLVDDKGKEIIPIVYDLIQFHYKRYLSLYRKQKMTFADSWGNQLLPLKFEEVRFLTNRYFDVSKGNKWGVYDSKTDKLIIPIAYDDIDYCGGCGHKSSYIYAKKNGKWGIIDFNNNILIPFNYDHAHSNMRSDQWVASFKKEGNNLIINIPSSKEFDDSEFNSLEIINGVLIVEKNDKQAIVNKQGVQISDFEYDEISALYTSFQNEAYLSVKKDGKYGILDTLGKTIVPPIYRERIIQIGDYFYIKQNGKYGVLTKENEELLPIKYKQITEIIRQTAEGNEKIVFQIKNNELKGLFFPETGALIPPIFDNVRVYHKDQAYYDSDFPPQLVQVVKNNKIGYYTINGEEKLSPSYTDISFLGKDMAILRKDKETQTGLYDIRQQKVIIPYIYDNMSKISHNPELIMVIKNQKNNKPAYGIFNTKGKEILPLQYQSIQQLYQQNFLLQQQDGDYLLWNAQKQEKEVLAFQKVSTIENYPILIVENEKGTNLYDVKTGKLLLDNMMSKIIRLNNGQFAVFAKNDQDQLKYGYANSQGELVVPPIYEPDNASTVYDLQYRNYFPLFKKDAVSDRKLIGFADFDGKILVKPVYHSVFPEVNGNGFITEINRKFGLISASGKELLPPNYDINPFSSYRPYGNTAEFNFPLMFGKNGQWQYIQKNGNILPISSNEVIEFIKRRQ</sequence>
<dbReference type="InterPro" id="IPR032774">
    <property type="entry name" value="WG_beta_rep"/>
</dbReference>
<dbReference type="EMBL" id="CP001650">
    <property type="protein sequence ID" value="ADF53490.1"/>
    <property type="molecule type" value="Genomic_DNA"/>
</dbReference>
<dbReference type="KEGG" id="zpr:ZPR_3173"/>
<evidence type="ECO:0000313" key="2">
    <source>
        <dbReference type="Proteomes" id="UP000001654"/>
    </source>
</evidence>
<keyword evidence="2" id="KW-1185">Reference proteome</keyword>
<dbReference type="Proteomes" id="UP000001654">
    <property type="component" value="Chromosome"/>
</dbReference>
<name>D5BI77_ZUNPS</name>
<dbReference type="PANTHER" id="PTHR37841:SF1">
    <property type="entry name" value="DUF3298 DOMAIN-CONTAINING PROTEIN"/>
    <property type="match status" value="1"/>
</dbReference>
<protein>
    <submittedName>
        <fullName evidence="1">KWG Leptospira</fullName>
    </submittedName>
</protein>
<proteinExistence type="predicted"/>
<dbReference type="Pfam" id="PF14903">
    <property type="entry name" value="WG_beta_rep"/>
    <property type="match status" value="5"/>
</dbReference>
<gene>
    <name evidence="1" type="ordered locus">ZPR_3173</name>
</gene>